<dbReference type="Pfam" id="PF13905">
    <property type="entry name" value="Thioredoxin_8"/>
    <property type="match status" value="1"/>
</dbReference>
<comment type="subcellular location">
    <subcellularLocation>
        <location evidence="1">Cell envelope</location>
    </subcellularLocation>
</comment>
<protein>
    <submittedName>
        <fullName evidence="6">TlpA disulfide reductase family protein</fullName>
    </submittedName>
</protein>
<dbReference type="Proteomes" id="UP001500841">
    <property type="component" value="Unassembled WGS sequence"/>
</dbReference>
<comment type="caution">
    <text evidence="6">The sequence shown here is derived from an EMBL/GenBank/DDBJ whole genome shotgun (WGS) entry which is preliminary data.</text>
</comment>
<feature type="domain" description="Thioredoxin" evidence="5">
    <location>
        <begin position="198"/>
        <end position="366"/>
    </location>
</feature>
<name>A0ABP7X2B7_9SPHI</name>
<proteinExistence type="predicted"/>
<keyword evidence="2" id="KW-0201">Cytochrome c-type biogenesis</keyword>
<keyword evidence="7" id="KW-1185">Reference proteome</keyword>
<dbReference type="InterPro" id="IPR013766">
    <property type="entry name" value="Thioredoxin_domain"/>
</dbReference>
<dbReference type="PANTHER" id="PTHR42852">
    <property type="entry name" value="THIOL:DISULFIDE INTERCHANGE PROTEIN DSBE"/>
    <property type="match status" value="1"/>
</dbReference>
<sequence>MKILLTVLLFCNLATYGQNKYVIEVNFNHSSNKMVYLSNAYGGPLDRTKAVHVDSTLMVNNRCTFEGEFTQLQYYSIAIGSKRDYVPFIIDNGKIVIKGDASNYLWKTTKVESLQNHWLSIEKNKVDSIQLIREVFQDSLLKYQNKSKKLAKRYSRLMDKQDSSMVVSLFSFTKQYPDSYYAFFSLMQIYKYTPAVFNLAKKIFPLFSARIKNSDEGKEFYSLLFEKKLLEGVLFPQIATYDEHTKIKTIKLHHQVYLIDYWASWCAPCIAKLPVLKRYKKRFEKKGFKLISISLDNNYNNWMAARERYEINWENYCNLKGFDSKDVKFFGIDAIPFAILVNSKGNIVKINPTDKYIENYLNRIYK</sequence>
<dbReference type="CDD" id="cd02966">
    <property type="entry name" value="TlpA_like_family"/>
    <property type="match status" value="1"/>
</dbReference>
<keyword evidence="4" id="KW-0676">Redox-active center</keyword>
<gene>
    <name evidence="6" type="ORF">GCM10022392_30050</name>
</gene>
<dbReference type="InterPro" id="IPR012336">
    <property type="entry name" value="Thioredoxin-like_fold"/>
</dbReference>
<dbReference type="RefSeq" id="WP_345106302.1">
    <property type="nucleotide sequence ID" value="NZ_BAABCV010000011.1"/>
</dbReference>
<accession>A0ABP7X2B7</accession>
<organism evidence="6 7">
    <name type="scientific">Mucilaginibacter panaciglaebae</name>
    <dbReference type="NCBI Taxonomy" id="502331"/>
    <lineage>
        <taxon>Bacteria</taxon>
        <taxon>Pseudomonadati</taxon>
        <taxon>Bacteroidota</taxon>
        <taxon>Sphingobacteriia</taxon>
        <taxon>Sphingobacteriales</taxon>
        <taxon>Sphingobacteriaceae</taxon>
        <taxon>Mucilaginibacter</taxon>
    </lineage>
</organism>
<evidence type="ECO:0000256" key="1">
    <source>
        <dbReference type="ARBA" id="ARBA00004196"/>
    </source>
</evidence>
<dbReference type="Pfam" id="PF14289">
    <property type="entry name" value="DUF4369"/>
    <property type="match status" value="1"/>
</dbReference>
<dbReference type="EMBL" id="BAABCV010000011">
    <property type="protein sequence ID" value="GAA4102848.1"/>
    <property type="molecule type" value="Genomic_DNA"/>
</dbReference>
<evidence type="ECO:0000313" key="6">
    <source>
        <dbReference type="EMBL" id="GAA4102848.1"/>
    </source>
</evidence>
<evidence type="ECO:0000256" key="4">
    <source>
        <dbReference type="ARBA" id="ARBA00023284"/>
    </source>
</evidence>
<dbReference type="PANTHER" id="PTHR42852:SF6">
    <property type="entry name" value="THIOL:DISULFIDE INTERCHANGE PROTEIN DSBE"/>
    <property type="match status" value="1"/>
</dbReference>
<dbReference type="SUPFAM" id="SSF52833">
    <property type="entry name" value="Thioredoxin-like"/>
    <property type="match status" value="1"/>
</dbReference>
<evidence type="ECO:0000256" key="2">
    <source>
        <dbReference type="ARBA" id="ARBA00022748"/>
    </source>
</evidence>
<dbReference type="InterPro" id="IPR025380">
    <property type="entry name" value="DUF4369"/>
</dbReference>
<evidence type="ECO:0000256" key="3">
    <source>
        <dbReference type="ARBA" id="ARBA00023157"/>
    </source>
</evidence>
<reference evidence="7" key="1">
    <citation type="journal article" date="2019" name="Int. J. Syst. Evol. Microbiol.">
        <title>The Global Catalogue of Microorganisms (GCM) 10K type strain sequencing project: providing services to taxonomists for standard genome sequencing and annotation.</title>
        <authorList>
            <consortium name="The Broad Institute Genomics Platform"/>
            <consortium name="The Broad Institute Genome Sequencing Center for Infectious Disease"/>
            <person name="Wu L."/>
            <person name="Ma J."/>
        </authorList>
    </citation>
    <scope>NUCLEOTIDE SEQUENCE [LARGE SCALE GENOMIC DNA]</scope>
    <source>
        <strain evidence="7">JCM 17085</strain>
    </source>
</reference>
<dbReference type="InterPro" id="IPR036249">
    <property type="entry name" value="Thioredoxin-like_sf"/>
</dbReference>
<dbReference type="PROSITE" id="PS51352">
    <property type="entry name" value="THIOREDOXIN_2"/>
    <property type="match status" value="1"/>
</dbReference>
<evidence type="ECO:0000259" key="5">
    <source>
        <dbReference type="PROSITE" id="PS51352"/>
    </source>
</evidence>
<dbReference type="InterPro" id="IPR050553">
    <property type="entry name" value="Thioredoxin_ResA/DsbE_sf"/>
</dbReference>
<evidence type="ECO:0000313" key="7">
    <source>
        <dbReference type="Proteomes" id="UP001500841"/>
    </source>
</evidence>
<keyword evidence="3" id="KW-1015">Disulfide bond</keyword>
<dbReference type="Gene3D" id="3.40.30.10">
    <property type="entry name" value="Glutaredoxin"/>
    <property type="match status" value="1"/>
</dbReference>